<dbReference type="InterPro" id="IPR000524">
    <property type="entry name" value="Tscrpt_reg_HTH_GntR"/>
</dbReference>
<evidence type="ECO:0000256" key="3">
    <source>
        <dbReference type="ARBA" id="ARBA00023163"/>
    </source>
</evidence>
<protein>
    <submittedName>
        <fullName evidence="5">GntR family transcriptional regulator</fullName>
    </submittedName>
</protein>
<dbReference type="EMBL" id="WSTA01000016">
    <property type="protein sequence ID" value="MWB97950.1"/>
    <property type="molecule type" value="Genomic_DNA"/>
</dbReference>
<keyword evidence="6" id="KW-1185">Reference proteome</keyword>
<dbReference type="PANTHER" id="PTHR38445:SF9">
    <property type="entry name" value="HTH-TYPE TRANSCRIPTIONAL REPRESSOR YTRA"/>
    <property type="match status" value="1"/>
</dbReference>
<evidence type="ECO:0000256" key="1">
    <source>
        <dbReference type="ARBA" id="ARBA00023015"/>
    </source>
</evidence>
<organism evidence="5 6">
    <name type="scientific">Agromyces seonyuensis</name>
    <dbReference type="NCBI Taxonomy" id="2662446"/>
    <lineage>
        <taxon>Bacteria</taxon>
        <taxon>Bacillati</taxon>
        <taxon>Actinomycetota</taxon>
        <taxon>Actinomycetes</taxon>
        <taxon>Micrococcales</taxon>
        <taxon>Microbacteriaceae</taxon>
        <taxon>Agromyces</taxon>
    </lineage>
</organism>
<proteinExistence type="predicted"/>
<evidence type="ECO:0000259" key="4">
    <source>
        <dbReference type="PROSITE" id="PS50949"/>
    </source>
</evidence>
<dbReference type="Pfam" id="PF00392">
    <property type="entry name" value="GntR"/>
    <property type="match status" value="1"/>
</dbReference>
<dbReference type="AlphaFoldDB" id="A0A6I4NUI9"/>
<dbReference type="SMART" id="SM00345">
    <property type="entry name" value="HTH_GNTR"/>
    <property type="match status" value="1"/>
</dbReference>
<evidence type="ECO:0000313" key="5">
    <source>
        <dbReference type="EMBL" id="MWB97950.1"/>
    </source>
</evidence>
<feature type="domain" description="HTH gntR-type" evidence="4">
    <location>
        <begin position="12"/>
        <end position="80"/>
    </location>
</feature>
<dbReference type="InterPro" id="IPR036390">
    <property type="entry name" value="WH_DNA-bd_sf"/>
</dbReference>
<dbReference type="PROSITE" id="PS50949">
    <property type="entry name" value="HTH_GNTR"/>
    <property type="match status" value="1"/>
</dbReference>
<dbReference type="Gene3D" id="1.10.10.10">
    <property type="entry name" value="Winged helix-like DNA-binding domain superfamily/Winged helix DNA-binding domain"/>
    <property type="match status" value="1"/>
</dbReference>
<keyword evidence="2" id="KW-0238">DNA-binding</keyword>
<dbReference type="SUPFAM" id="SSF46785">
    <property type="entry name" value="Winged helix' DNA-binding domain"/>
    <property type="match status" value="1"/>
</dbReference>
<dbReference type="InterPro" id="IPR036388">
    <property type="entry name" value="WH-like_DNA-bd_sf"/>
</dbReference>
<reference evidence="5 6" key="1">
    <citation type="submission" date="2019-12" db="EMBL/GenBank/DDBJ databases">
        <authorList>
            <person name="Kim Y.S."/>
        </authorList>
    </citation>
    <scope>NUCLEOTIDE SEQUENCE [LARGE SCALE GENOMIC DNA]</scope>
    <source>
        <strain evidence="5 6">MMS17-SY077</strain>
    </source>
</reference>
<dbReference type="GO" id="GO:0003677">
    <property type="term" value="F:DNA binding"/>
    <property type="evidence" value="ECO:0007669"/>
    <property type="project" value="UniProtKB-KW"/>
</dbReference>
<evidence type="ECO:0000256" key="2">
    <source>
        <dbReference type="ARBA" id="ARBA00023125"/>
    </source>
</evidence>
<sequence length="119" mass="12456">MITITVNPEGVLPPFEQIRVQIVDAVRGERLAAGAKLPTVRALAADLDLAVNTVAKAYKALEADGVIETRGRAGTFVAALGDPAERRAKTAAADYATLVDRLGLSADEALAYIRAALGR</sequence>
<accession>A0A6I4NUI9</accession>
<dbReference type="CDD" id="cd07377">
    <property type="entry name" value="WHTH_GntR"/>
    <property type="match status" value="1"/>
</dbReference>
<evidence type="ECO:0000313" key="6">
    <source>
        <dbReference type="Proteomes" id="UP000438182"/>
    </source>
</evidence>
<dbReference type="Proteomes" id="UP000438182">
    <property type="component" value="Unassembled WGS sequence"/>
</dbReference>
<dbReference type="GO" id="GO:0003700">
    <property type="term" value="F:DNA-binding transcription factor activity"/>
    <property type="evidence" value="ECO:0007669"/>
    <property type="project" value="InterPro"/>
</dbReference>
<keyword evidence="1" id="KW-0805">Transcription regulation</keyword>
<gene>
    <name evidence="5" type="ORF">GB864_05230</name>
</gene>
<dbReference type="PANTHER" id="PTHR38445">
    <property type="entry name" value="HTH-TYPE TRANSCRIPTIONAL REPRESSOR YTRA"/>
    <property type="match status" value="1"/>
</dbReference>
<name>A0A6I4NUI9_9MICO</name>
<dbReference type="RefSeq" id="WP_160423295.1">
    <property type="nucleotide sequence ID" value="NZ_WSTA01000016.1"/>
</dbReference>
<keyword evidence="3" id="KW-0804">Transcription</keyword>
<comment type="caution">
    <text evidence="5">The sequence shown here is derived from an EMBL/GenBank/DDBJ whole genome shotgun (WGS) entry which is preliminary data.</text>
</comment>